<evidence type="ECO:0000313" key="3">
    <source>
        <dbReference type="Proteomes" id="UP000598174"/>
    </source>
</evidence>
<dbReference type="PROSITE" id="PS51318">
    <property type="entry name" value="TAT"/>
    <property type="match status" value="1"/>
</dbReference>
<proteinExistence type="predicted"/>
<dbReference type="AlphaFoldDB" id="A0A919J9C7"/>
<gene>
    <name evidence="2" type="ORF">Afe05nite_48210</name>
</gene>
<evidence type="ECO:0000313" key="2">
    <source>
        <dbReference type="EMBL" id="GIE12981.1"/>
    </source>
</evidence>
<dbReference type="Proteomes" id="UP000598174">
    <property type="component" value="Unassembled WGS sequence"/>
</dbReference>
<dbReference type="PANTHER" id="PTHR43784:SF2">
    <property type="entry name" value="GDSL-LIKE LIPASE_ACYLHYDROLASE, PUTATIVE (AFU_ORTHOLOGUE AFUA_2G00820)-RELATED"/>
    <property type="match status" value="1"/>
</dbReference>
<protein>
    <recommendedName>
        <fullName evidence="1">SGNH hydrolase-type esterase domain-containing protein</fullName>
    </recommendedName>
</protein>
<dbReference type="InterPro" id="IPR006311">
    <property type="entry name" value="TAT_signal"/>
</dbReference>
<accession>A0A919J9C7</accession>
<dbReference type="SUPFAM" id="SSF52266">
    <property type="entry name" value="SGNH hydrolase"/>
    <property type="match status" value="1"/>
</dbReference>
<dbReference type="InterPro" id="IPR053140">
    <property type="entry name" value="GDSL_Rv0518-like"/>
</dbReference>
<name>A0A919J9C7_9ACTN</name>
<dbReference type="CDD" id="cd01830">
    <property type="entry name" value="XynE_like"/>
    <property type="match status" value="1"/>
</dbReference>
<organism evidence="2 3">
    <name type="scientific">Paractinoplanes ferrugineus</name>
    <dbReference type="NCBI Taxonomy" id="113564"/>
    <lineage>
        <taxon>Bacteria</taxon>
        <taxon>Bacillati</taxon>
        <taxon>Actinomycetota</taxon>
        <taxon>Actinomycetes</taxon>
        <taxon>Micromonosporales</taxon>
        <taxon>Micromonosporaceae</taxon>
        <taxon>Paractinoplanes</taxon>
    </lineage>
</organism>
<sequence length="458" mass="47781">MVPVPTDPSTAASRRRPTRRELLALAAGTAAGAATGAALGGAGPADAAVARAASSDAAPTSADGRVTTWVTTWAAAPTTVARRGAPLVLERQTVRHVVHCSVGGDELRVRLTNEFGDTPLRIGGVRVALRDGTGASSAIVAATDRRVTFGGRPNATVPAGAPLVSDPVRLRLPAGGDLAISIYFPDRTPVTTHAAYAYQDNVIANGDVTGARTVTPVETRQEDLFLSGVAVRGRGTGAIVALGDSITNGANTVANLDHRWPDLLAARLRQAHLDLGVANLGVSGNRLLHDPNPPAGSDAETFADNFGVSGLRRFDRDVLAQPGRRFLIVLLGVNDLGHPGTVAPPSEVVGADDLIAGHRQLIARAHEAGVRAFGGTVLPFKDDTLGFCTPVNEAKRQQLNHWIRTSGEYDGVVDFDRVMGAPGDPTRLNPALDSGDHLHPNDDGMAVMAAAVPLRWFR</sequence>
<reference evidence="2" key="1">
    <citation type="submission" date="2021-01" db="EMBL/GenBank/DDBJ databases">
        <title>Whole genome shotgun sequence of Actinoplanes ferrugineus NBRC 15555.</title>
        <authorList>
            <person name="Komaki H."/>
            <person name="Tamura T."/>
        </authorList>
    </citation>
    <scope>NUCLEOTIDE SEQUENCE</scope>
    <source>
        <strain evidence="2">NBRC 15555</strain>
    </source>
</reference>
<dbReference type="InterPro" id="IPR013830">
    <property type="entry name" value="SGNH_hydro"/>
</dbReference>
<keyword evidence="3" id="KW-1185">Reference proteome</keyword>
<dbReference type="Gene3D" id="3.40.50.1110">
    <property type="entry name" value="SGNH hydrolase"/>
    <property type="match status" value="1"/>
</dbReference>
<dbReference type="PANTHER" id="PTHR43784">
    <property type="entry name" value="GDSL-LIKE LIPASE/ACYLHYDROLASE, PUTATIVE (AFU_ORTHOLOGUE AFUA_2G00820)-RELATED"/>
    <property type="match status" value="1"/>
</dbReference>
<dbReference type="EMBL" id="BOMM01000045">
    <property type="protein sequence ID" value="GIE12981.1"/>
    <property type="molecule type" value="Genomic_DNA"/>
</dbReference>
<feature type="domain" description="SGNH hydrolase-type esterase" evidence="1">
    <location>
        <begin position="241"/>
        <end position="446"/>
    </location>
</feature>
<dbReference type="InterPro" id="IPR036514">
    <property type="entry name" value="SGNH_hydro_sf"/>
</dbReference>
<evidence type="ECO:0000259" key="1">
    <source>
        <dbReference type="Pfam" id="PF13472"/>
    </source>
</evidence>
<comment type="caution">
    <text evidence="2">The sequence shown here is derived from an EMBL/GenBank/DDBJ whole genome shotgun (WGS) entry which is preliminary data.</text>
</comment>
<dbReference type="Pfam" id="PF13472">
    <property type="entry name" value="Lipase_GDSL_2"/>
    <property type="match status" value="1"/>
</dbReference>